<dbReference type="EMBL" id="FTNK01000020">
    <property type="protein sequence ID" value="SIR57921.1"/>
    <property type="molecule type" value="Genomic_DNA"/>
</dbReference>
<name>A0ABY1KBW2_9BACL</name>
<keyword evidence="1" id="KW-0812">Transmembrane</keyword>
<keyword evidence="1" id="KW-0472">Membrane</keyword>
<keyword evidence="3" id="KW-1185">Reference proteome</keyword>
<gene>
    <name evidence="2" type="ORF">SAMN05421578_1209</name>
</gene>
<evidence type="ECO:0000313" key="3">
    <source>
        <dbReference type="Proteomes" id="UP000186666"/>
    </source>
</evidence>
<feature type="transmembrane region" description="Helical" evidence="1">
    <location>
        <begin position="12"/>
        <end position="34"/>
    </location>
</feature>
<sequence>MVRQHRRSVLNTLYITSLVWLLITIVSFKTHILVAFPPLFIFWLIYPHFLLITSIIMFFLERKWLSEMKIAAFIFVLPFIFTFVVPHIKTEISVRITLPTTQMVSDYIISENFSGSYDLDMSKPLITYHESSKKLDLYIKVASSEFIDNLQDSSGDMSPKELADMFMNRLYLHFIDLPNNIGKITLVPETIVCYAYWDDTLLFKSYFKKDNKTYNIVKPFPDLVLVGDTQKWSLEYENKLKIDNIPLLTKPLSRIIVTLD</sequence>
<protein>
    <submittedName>
        <fullName evidence="2">Uncharacterized protein</fullName>
    </submittedName>
</protein>
<feature type="transmembrane region" description="Helical" evidence="1">
    <location>
        <begin position="70"/>
        <end position="88"/>
    </location>
</feature>
<reference evidence="2 3" key="1">
    <citation type="submission" date="2017-01" db="EMBL/GenBank/DDBJ databases">
        <authorList>
            <person name="Varghese N."/>
            <person name="Submissions S."/>
        </authorList>
    </citation>
    <scope>NUCLEOTIDE SEQUENCE [LARGE SCALE GENOMIC DNA]</scope>
    <source>
        <strain evidence="2 3">ATCC 23464</strain>
    </source>
</reference>
<keyword evidence="1" id="KW-1133">Transmembrane helix</keyword>
<evidence type="ECO:0000313" key="2">
    <source>
        <dbReference type="EMBL" id="SIR57921.1"/>
    </source>
</evidence>
<evidence type="ECO:0000256" key="1">
    <source>
        <dbReference type="SAM" id="Phobius"/>
    </source>
</evidence>
<dbReference type="RefSeq" id="WP_068590547.1">
    <property type="nucleotide sequence ID" value="NZ_FTNK01000020.1"/>
</dbReference>
<comment type="caution">
    <text evidence="2">The sequence shown here is derived from an EMBL/GenBank/DDBJ whole genome shotgun (WGS) entry which is preliminary data.</text>
</comment>
<dbReference type="Proteomes" id="UP000186666">
    <property type="component" value="Unassembled WGS sequence"/>
</dbReference>
<proteinExistence type="predicted"/>
<feature type="transmembrane region" description="Helical" evidence="1">
    <location>
        <begin position="40"/>
        <end position="58"/>
    </location>
</feature>
<organism evidence="2 3">
    <name type="scientific">Paenibacillus macquariensis</name>
    <dbReference type="NCBI Taxonomy" id="948756"/>
    <lineage>
        <taxon>Bacteria</taxon>
        <taxon>Bacillati</taxon>
        <taxon>Bacillota</taxon>
        <taxon>Bacilli</taxon>
        <taxon>Bacillales</taxon>
        <taxon>Paenibacillaceae</taxon>
        <taxon>Paenibacillus</taxon>
    </lineage>
</organism>
<accession>A0ABY1KBW2</accession>